<dbReference type="OrthoDB" id="3270165at2759"/>
<dbReference type="Pfam" id="PF17667">
    <property type="entry name" value="Pkinase_fungal"/>
    <property type="match status" value="1"/>
</dbReference>
<evidence type="ECO:0000313" key="4">
    <source>
        <dbReference type="Proteomes" id="UP000305948"/>
    </source>
</evidence>
<sequence>MISVNPAAEGGAKGFSIDLEHAVFLQQKRPTSNIREMAGTFYFIAIERQRPRYSREHRAYHDLESFYWSLVYTTLRHTVTSEDPQYCVKALEGEEGFGKMAFITHIRTRLTVAFNPRLSACLKSFGEVVRESSKAESADQRMTHEAAINSLDEELEKPGWRENDKAVTFSLLDVPPEEELEHDRKEHSAVLRLMKKVDSSCTVRQAALKRKAGDEADDGQNEEVKAGESSDSKHCPRRPM</sequence>
<accession>A0A5C3N5P0</accession>
<dbReference type="EMBL" id="ML213508">
    <property type="protein sequence ID" value="TFK52750.1"/>
    <property type="molecule type" value="Genomic_DNA"/>
</dbReference>
<feature type="region of interest" description="Disordered" evidence="1">
    <location>
        <begin position="208"/>
        <end position="240"/>
    </location>
</feature>
<dbReference type="InterPro" id="IPR040976">
    <property type="entry name" value="Pkinase_fungal"/>
</dbReference>
<feature type="domain" description="Fungal-type protein kinase" evidence="2">
    <location>
        <begin position="4"/>
        <end position="72"/>
    </location>
</feature>
<evidence type="ECO:0000313" key="3">
    <source>
        <dbReference type="EMBL" id="TFK52750.1"/>
    </source>
</evidence>
<organism evidence="3 4">
    <name type="scientific">Heliocybe sulcata</name>
    <dbReference type="NCBI Taxonomy" id="5364"/>
    <lineage>
        <taxon>Eukaryota</taxon>
        <taxon>Fungi</taxon>
        <taxon>Dikarya</taxon>
        <taxon>Basidiomycota</taxon>
        <taxon>Agaricomycotina</taxon>
        <taxon>Agaricomycetes</taxon>
        <taxon>Gloeophyllales</taxon>
        <taxon>Gloeophyllaceae</taxon>
        <taxon>Heliocybe</taxon>
    </lineage>
</organism>
<proteinExistence type="predicted"/>
<feature type="compositionally biased region" description="Basic and acidic residues" evidence="1">
    <location>
        <begin position="222"/>
        <end position="234"/>
    </location>
</feature>
<name>A0A5C3N5P0_9AGAM</name>
<protein>
    <recommendedName>
        <fullName evidence="2">Fungal-type protein kinase domain-containing protein</fullName>
    </recommendedName>
</protein>
<dbReference type="AlphaFoldDB" id="A0A5C3N5P0"/>
<dbReference type="Proteomes" id="UP000305948">
    <property type="component" value="Unassembled WGS sequence"/>
</dbReference>
<keyword evidence="4" id="KW-1185">Reference proteome</keyword>
<evidence type="ECO:0000256" key="1">
    <source>
        <dbReference type="SAM" id="MobiDB-lite"/>
    </source>
</evidence>
<dbReference type="STRING" id="5364.A0A5C3N5P0"/>
<reference evidence="3 4" key="1">
    <citation type="journal article" date="2019" name="Nat. Ecol. Evol.">
        <title>Megaphylogeny resolves global patterns of mushroom evolution.</title>
        <authorList>
            <person name="Varga T."/>
            <person name="Krizsan K."/>
            <person name="Foldi C."/>
            <person name="Dima B."/>
            <person name="Sanchez-Garcia M."/>
            <person name="Sanchez-Ramirez S."/>
            <person name="Szollosi G.J."/>
            <person name="Szarkandi J.G."/>
            <person name="Papp V."/>
            <person name="Albert L."/>
            <person name="Andreopoulos W."/>
            <person name="Angelini C."/>
            <person name="Antonin V."/>
            <person name="Barry K.W."/>
            <person name="Bougher N.L."/>
            <person name="Buchanan P."/>
            <person name="Buyck B."/>
            <person name="Bense V."/>
            <person name="Catcheside P."/>
            <person name="Chovatia M."/>
            <person name="Cooper J."/>
            <person name="Damon W."/>
            <person name="Desjardin D."/>
            <person name="Finy P."/>
            <person name="Geml J."/>
            <person name="Haridas S."/>
            <person name="Hughes K."/>
            <person name="Justo A."/>
            <person name="Karasinski D."/>
            <person name="Kautmanova I."/>
            <person name="Kiss B."/>
            <person name="Kocsube S."/>
            <person name="Kotiranta H."/>
            <person name="LaButti K.M."/>
            <person name="Lechner B.E."/>
            <person name="Liimatainen K."/>
            <person name="Lipzen A."/>
            <person name="Lukacs Z."/>
            <person name="Mihaltcheva S."/>
            <person name="Morgado L.N."/>
            <person name="Niskanen T."/>
            <person name="Noordeloos M.E."/>
            <person name="Ohm R.A."/>
            <person name="Ortiz-Santana B."/>
            <person name="Ovrebo C."/>
            <person name="Racz N."/>
            <person name="Riley R."/>
            <person name="Savchenko A."/>
            <person name="Shiryaev A."/>
            <person name="Soop K."/>
            <person name="Spirin V."/>
            <person name="Szebenyi C."/>
            <person name="Tomsovsky M."/>
            <person name="Tulloss R.E."/>
            <person name="Uehling J."/>
            <person name="Grigoriev I.V."/>
            <person name="Vagvolgyi C."/>
            <person name="Papp T."/>
            <person name="Martin F.M."/>
            <person name="Miettinen O."/>
            <person name="Hibbett D.S."/>
            <person name="Nagy L.G."/>
        </authorList>
    </citation>
    <scope>NUCLEOTIDE SEQUENCE [LARGE SCALE GENOMIC DNA]</scope>
    <source>
        <strain evidence="3 4">OMC1185</strain>
    </source>
</reference>
<evidence type="ECO:0000259" key="2">
    <source>
        <dbReference type="Pfam" id="PF17667"/>
    </source>
</evidence>
<gene>
    <name evidence="3" type="ORF">OE88DRAFT_1656305</name>
</gene>